<dbReference type="Gene3D" id="3.40.50.300">
    <property type="entry name" value="P-loop containing nucleotide triphosphate hydrolases"/>
    <property type="match status" value="2"/>
</dbReference>
<evidence type="ECO:0000256" key="4">
    <source>
        <dbReference type="SAM" id="MobiDB-lite"/>
    </source>
</evidence>
<keyword evidence="1" id="KW-0677">Repeat</keyword>
<gene>
    <name evidence="7" type="ORF">SAMN04490203_0081</name>
    <name evidence="6" type="ORF">TU78_12240</name>
</gene>
<evidence type="ECO:0000313" key="6">
    <source>
        <dbReference type="EMBL" id="KMM84966.1"/>
    </source>
</evidence>
<dbReference type="SMART" id="SM00382">
    <property type="entry name" value="AAA"/>
    <property type="match status" value="2"/>
</dbReference>
<feature type="domain" description="ABC transporter" evidence="5">
    <location>
        <begin position="339"/>
        <end position="546"/>
    </location>
</feature>
<dbReference type="STRING" id="47884.SAMN04490203_0081"/>
<dbReference type="InterPro" id="IPR003593">
    <property type="entry name" value="AAA+_ATPase"/>
</dbReference>
<reference evidence="6 8" key="1">
    <citation type="submission" date="2015-02" db="EMBL/GenBank/DDBJ databases">
        <title>Pseudomonas helleri sp. nov. and Pseudomonas weihenstephanensis sp. nov., isolated from raw cows milk.</title>
        <authorList>
            <person name="von Neubeck M."/>
            <person name="Huptas C."/>
            <person name="Wenning M."/>
            <person name="Scherer S."/>
        </authorList>
    </citation>
    <scope>NUCLEOTIDE SEQUENCE [LARGE SCALE GENOMIC DNA]</scope>
    <source>
        <strain evidence="6 8">DSM 21104</strain>
    </source>
</reference>
<dbReference type="CDD" id="cd03221">
    <property type="entry name" value="ABCF_EF-3"/>
    <property type="match status" value="2"/>
</dbReference>
<sequence>MTHSTCVTLEGVSYHLPNGNSLFSHLDLHLDQRRTGLIGRNGAGKSVLARLIAGDITPSTGRCLRHGTVHYLAQTISQEPGRTVTDLAGVRSVICALERIERGSSEQADFDCVGERWNLRQQLLDQLSQHQLTHITLQTPVTALSGGEAMRVALMGAFLSNADLLILDEPTNHQDHDNRLALHEQLKEWPNGLLVISHDRDLLEHMERIVELSSLGLTSYGGGYSFYAQAHARHQQAAQQQLQSVRHERKREERSLREQRERLERRQARGHKQASDTNQAKILLDRQKERSQTSSGKLLRQQDIAREALSARVREVASLVETQNTIFVYPPEPRHNTSLKVAELIDARLPQGDSSLRTVNLTLTRGQRIALLGANGCGKSTLLKLLAGQIPAESGHVQTYVQAAYLDQHLSVLSAEHSVFEQLRSLNRRLDESELRTRLAQLGLCADRINLPCSQLSGGERLKGAMACVLYAQQPTQLLLLDEPANHLDLPSIHALETMLNAYTGTFVVTSHDERLLAAIGITHRLQASPSGWLSTAVHPSEHNRSSL</sequence>
<comment type="caution">
    <text evidence="6">The sequence shown here is derived from an EMBL/GenBank/DDBJ whole genome shotgun (WGS) entry which is preliminary data.</text>
</comment>
<feature type="region of interest" description="Disordered" evidence="4">
    <location>
        <begin position="237"/>
        <end position="298"/>
    </location>
</feature>
<feature type="domain" description="ABC transporter" evidence="5">
    <location>
        <begin position="7"/>
        <end position="239"/>
    </location>
</feature>
<name>A0A0J6GJW8_PSETA</name>
<reference evidence="7 9" key="2">
    <citation type="submission" date="2016-10" db="EMBL/GenBank/DDBJ databases">
        <authorList>
            <person name="Varghese N."/>
            <person name="Submissions S."/>
        </authorList>
    </citation>
    <scope>NUCLEOTIDE SEQUENCE [LARGE SCALE GENOMIC DNA]</scope>
    <source>
        <strain evidence="7 9">BS3652</strain>
    </source>
</reference>
<dbReference type="InterPro" id="IPR003439">
    <property type="entry name" value="ABC_transporter-like_ATP-bd"/>
</dbReference>
<keyword evidence="9" id="KW-1185">Reference proteome</keyword>
<dbReference type="AlphaFoldDB" id="A0A0J6GJW8"/>
<keyword evidence="2" id="KW-0547">Nucleotide-binding</keyword>
<organism evidence="6 8">
    <name type="scientific">Pseudomonas taetrolens</name>
    <dbReference type="NCBI Taxonomy" id="47884"/>
    <lineage>
        <taxon>Bacteria</taxon>
        <taxon>Pseudomonadati</taxon>
        <taxon>Pseudomonadota</taxon>
        <taxon>Gammaproteobacteria</taxon>
        <taxon>Pseudomonadales</taxon>
        <taxon>Pseudomonadaceae</taxon>
        <taxon>Pseudomonas</taxon>
    </lineage>
</organism>
<dbReference type="OrthoDB" id="9808609at2"/>
<evidence type="ECO:0000259" key="5">
    <source>
        <dbReference type="PROSITE" id="PS50893"/>
    </source>
</evidence>
<dbReference type="Pfam" id="PF00005">
    <property type="entry name" value="ABC_tran"/>
    <property type="match status" value="2"/>
</dbReference>
<evidence type="ECO:0000256" key="2">
    <source>
        <dbReference type="ARBA" id="ARBA00022741"/>
    </source>
</evidence>
<accession>A0A0J6GJW8</accession>
<dbReference type="FunFam" id="3.40.50.300:FF:001320">
    <property type="entry name" value="Heme ABC transporter ATP-binding protein"/>
    <property type="match status" value="1"/>
</dbReference>
<dbReference type="PATRIC" id="fig|47884.3.peg.2894"/>
<dbReference type="EMBL" id="FNRS01000001">
    <property type="protein sequence ID" value="SEB41386.1"/>
    <property type="molecule type" value="Genomic_DNA"/>
</dbReference>
<protein>
    <submittedName>
        <fullName evidence="6">ABC transporter ATP-binding protein</fullName>
    </submittedName>
    <submittedName>
        <fullName evidence="7">ATPase components of ABC transporters with duplicated ATPase domains</fullName>
    </submittedName>
</protein>
<feature type="compositionally biased region" description="Basic and acidic residues" evidence="4">
    <location>
        <begin position="250"/>
        <end position="267"/>
    </location>
</feature>
<dbReference type="PANTHER" id="PTHR19211">
    <property type="entry name" value="ATP-BINDING TRANSPORT PROTEIN-RELATED"/>
    <property type="match status" value="1"/>
</dbReference>
<dbReference type="PANTHER" id="PTHR19211:SF6">
    <property type="entry name" value="BLL7188 PROTEIN"/>
    <property type="match status" value="1"/>
</dbReference>
<dbReference type="InterPro" id="IPR050611">
    <property type="entry name" value="ABCF"/>
</dbReference>
<dbReference type="Proteomes" id="UP000036395">
    <property type="component" value="Unassembled WGS sequence"/>
</dbReference>
<evidence type="ECO:0000256" key="1">
    <source>
        <dbReference type="ARBA" id="ARBA00022737"/>
    </source>
</evidence>
<proteinExistence type="predicted"/>
<dbReference type="EMBL" id="JYLA01000004">
    <property type="protein sequence ID" value="KMM84966.1"/>
    <property type="molecule type" value="Genomic_DNA"/>
</dbReference>
<dbReference type="PROSITE" id="PS50893">
    <property type="entry name" value="ABC_TRANSPORTER_2"/>
    <property type="match status" value="2"/>
</dbReference>
<evidence type="ECO:0000256" key="3">
    <source>
        <dbReference type="ARBA" id="ARBA00022840"/>
    </source>
</evidence>
<evidence type="ECO:0000313" key="7">
    <source>
        <dbReference type="EMBL" id="SEB41386.1"/>
    </source>
</evidence>
<evidence type="ECO:0000313" key="9">
    <source>
        <dbReference type="Proteomes" id="UP000183155"/>
    </source>
</evidence>
<dbReference type="InterPro" id="IPR027417">
    <property type="entry name" value="P-loop_NTPase"/>
</dbReference>
<dbReference type="SUPFAM" id="SSF52540">
    <property type="entry name" value="P-loop containing nucleoside triphosphate hydrolases"/>
    <property type="match status" value="2"/>
</dbReference>
<dbReference type="Proteomes" id="UP000183155">
    <property type="component" value="Unassembled WGS sequence"/>
</dbReference>
<dbReference type="GO" id="GO:0005524">
    <property type="term" value="F:ATP binding"/>
    <property type="evidence" value="ECO:0007669"/>
    <property type="project" value="UniProtKB-KW"/>
</dbReference>
<evidence type="ECO:0000313" key="8">
    <source>
        <dbReference type="Proteomes" id="UP000036395"/>
    </source>
</evidence>
<keyword evidence="3 6" id="KW-0067">ATP-binding</keyword>
<dbReference type="RefSeq" id="WP_048381540.1">
    <property type="nucleotide sequence ID" value="NZ_FNRS01000001.1"/>
</dbReference>
<dbReference type="GO" id="GO:0016887">
    <property type="term" value="F:ATP hydrolysis activity"/>
    <property type="evidence" value="ECO:0007669"/>
    <property type="project" value="InterPro"/>
</dbReference>